<dbReference type="RefSeq" id="WP_074898221.1">
    <property type="nucleotide sequence ID" value="NZ_CP031252.1"/>
</dbReference>
<organism evidence="3 4">
    <name type="scientific">Neisseria elongata</name>
    <dbReference type="NCBI Taxonomy" id="495"/>
    <lineage>
        <taxon>Bacteria</taxon>
        <taxon>Pseudomonadati</taxon>
        <taxon>Pseudomonadota</taxon>
        <taxon>Betaproteobacteria</taxon>
        <taxon>Neisseriales</taxon>
        <taxon>Neisseriaceae</taxon>
        <taxon>Neisseria</taxon>
    </lineage>
</organism>
<dbReference type="InterPro" id="IPR025588">
    <property type="entry name" value="YcxB-like_C"/>
</dbReference>
<accession>A0A378U221</accession>
<keyword evidence="1" id="KW-1133">Transmembrane helix</keyword>
<evidence type="ECO:0000259" key="2">
    <source>
        <dbReference type="Pfam" id="PF14317"/>
    </source>
</evidence>
<reference evidence="3 4" key="1">
    <citation type="submission" date="2018-06" db="EMBL/GenBank/DDBJ databases">
        <authorList>
            <consortium name="Pathogen Informatics"/>
            <person name="Doyle S."/>
        </authorList>
    </citation>
    <scope>NUCLEOTIDE SEQUENCE [LARGE SCALE GENOMIC DNA]</scope>
    <source>
        <strain evidence="3 4">NCTC10660</strain>
    </source>
</reference>
<sequence length="202" mass="23672">MKIHYQLTAAEFSKGSSDGQILFIKKQKKVPVLRWVITILLIAFYSIFFVLFYKQHSLVLNLLAALANGSYDFSGYGGYEYFRFGITFTFWGFVVAGLILLGRFSFLRASRGIFSFDKLYQDKSPLFSQNTVELRDNGIYHETEAFQSLHFYKHICSVEETKDWIFIFLEKSIFKFLPKSAFQDTQQIQHFINQIKENINKK</sequence>
<evidence type="ECO:0000256" key="1">
    <source>
        <dbReference type="SAM" id="Phobius"/>
    </source>
</evidence>
<gene>
    <name evidence="3" type="ORF">NCTC10660_01719</name>
</gene>
<evidence type="ECO:0000313" key="4">
    <source>
        <dbReference type="Proteomes" id="UP000254927"/>
    </source>
</evidence>
<dbReference type="Proteomes" id="UP000254927">
    <property type="component" value="Unassembled WGS sequence"/>
</dbReference>
<protein>
    <recommendedName>
        <fullName evidence="2">YcxB-like C-terminal domain-containing protein</fullName>
    </recommendedName>
</protein>
<proteinExistence type="predicted"/>
<keyword evidence="1" id="KW-0472">Membrane</keyword>
<evidence type="ECO:0000313" key="3">
    <source>
        <dbReference type="EMBL" id="STZ68213.1"/>
    </source>
</evidence>
<dbReference type="GeneID" id="93352708"/>
<dbReference type="EMBL" id="UGQW01000002">
    <property type="protein sequence ID" value="STZ68213.1"/>
    <property type="molecule type" value="Genomic_DNA"/>
</dbReference>
<feature type="transmembrane region" description="Helical" evidence="1">
    <location>
        <begin position="81"/>
        <end position="101"/>
    </location>
</feature>
<feature type="transmembrane region" description="Helical" evidence="1">
    <location>
        <begin position="32"/>
        <end position="53"/>
    </location>
</feature>
<dbReference type="Pfam" id="PF14317">
    <property type="entry name" value="YcxB"/>
    <property type="match status" value="1"/>
</dbReference>
<name>A0A378U221_NEIEL</name>
<keyword evidence="1" id="KW-0812">Transmembrane</keyword>
<dbReference type="AlphaFoldDB" id="A0A378U221"/>
<feature type="domain" description="YcxB-like C-terminal" evidence="2">
    <location>
        <begin position="136"/>
        <end position="194"/>
    </location>
</feature>